<feature type="binding site" evidence="6">
    <location>
        <position position="327"/>
    </location>
    <ligand>
        <name>a divalent metal cation</name>
        <dbReference type="ChEBI" id="CHEBI:60240"/>
        <label>1</label>
    </ligand>
</feature>
<evidence type="ECO:0000256" key="5">
    <source>
        <dbReference type="PIRNR" id="PIRNR037489"/>
    </source>
</evidence>
<dbReference type="InterPro" id="IPR036069">
    <property type="entry name" value="DUF34/NIF3_sf"/>
</dbReference>
<dbReference type="InterPro" id="IPR015867">
    <property type="entry name" value="N-reg_PII/ATP_PRibTrfase_C"/>
</dbReference>
<comment type="similarity">
    <text evidence="1 5">Belongs to the GTP cyclohydrolase I type 2/NIF3 family.</text>
</comment>
<dbReference type="InterPro" id="IPR017221">
    <property type="entry name" value="DUF34/NIF3_bac"/>
</dbReference>
<dbReference type="PIRSF" id="PIRSF037489">
    <property type="entry name" value="UCP037489_NIF3_YqfO"/>
    <property type="match status" value="1"/>
</dbReference>
<evidence type="ECO:0000256" key="1">
    <source>
        <dbReference type="ARBA" id="ARBA00006964"/>
    </source>
</evidence>
<dbReference type="AlphaFoldDB" id="A0AAJ5WUZ0"/>
<feature type="binding site" evidence="6">
    <location>
        <position position="64"/>
    </location>
    <ligand>
        <name>a divalent metal cation</name>
        <dbReference type="ChEBI" id="CHEBI:60240"/>
        <label>2</label>
    </ligand>
</feature>
<dbReference type="NCBIfam" id="TIGR00486">
    <property type="entry name" value="YbgI_SA1388"/>
    <property type="match status" value="1"/>
</dbReference>
<dbReference type="SUPFAM" id="SSF102705">
    <property type="entry name" value="NIF3 (NGG1p interacting factor 3)-like"/>
    <property type="match status" value="1"/>
</dbReference>
<dbReference type="Pfam" id="PF01784">
    <property type="entry name" value="DUF34_NIF3"/>
    <property type="match status" value="1"/>
</dbReference>
<dbReference type="InterPro" id="IPR002678">
    <property type="entry name" value="DUF34/NIF3"/>
</dbReference>
<dbReference type="GO" id="GO:0005737">
    <property type="term" value="C:cytoplasm"/>
    <property type="evidence" value="ECO:0007669"/>
    <property type="project" value="TreeGrafter"/>
</dbReference>
<reference evidence="7" key="1">
    <citation type="submission" date="2023-03" db="EMBL/GenBank/DDBJ databases">
        <title>Andean soil-derived lignocellulolytic bacterial consortium as a source of novel taxa and putative plastic-active enzymes.</title>
        <authorList>
            <person name="Diaz-Garcia L."/>
            <person name="Chuvochina M."/>
            <person name="Feuerriegel G."/>
            <person name="Bunk B."/>
            <person name="Sproer C."/>
            <person name="Streit W.R."/>
            <person name="Rodriguez L.M."/>
            <person name="Overmann J."/>
            <person name="Jimenez D.J."/>
        </authorList>
    </citation>
    <scope>NUCLEOTIDE SEQUENCE</scope>
    <source>
        <strain evidence="7">MAG 7</strain>
    </source>
</reference>
<feature type="binding site" evidence="6">
    <location>
        <position position="65"/>
    </location>
    <ligand>
        <name>a divalent metal cation</name>
        <dbReference type="ChEBI" id="CHEBI:60240"/>
        <label>1</label>
    </ligand>
</feature>
<comment type="subunit">
    <text evidence="2">Homohexamer.</text>
</comment>
<gene>
    <name evidence="7" type="ORF">P0Y53_08985</name>
</gene>
<evidence type="ECO:0000313" key="8">
    <source>
        <dbReference type="Proteomes" id="UP001220610"/>
    </source>
</evidence>
<dbReference type="PANTHER" id="PTHR13799">
    <property type="entry name" value="NGG1 INTERACTING FACTOR 3"/>
    <property type="match status" value="1"/>
</dbReference>
<proteinExistence type="inferred from homology"/>
<dbReference type="GO" id="GO:0046872">
    <property type="term" value="F:metal ion binding"/>
    <property type="evidence" value="ECO:0007669"/>
    <property type="project" value="UniProtKB-UniRule"/>
</dbReference>
<dbReference type="Gene3D" id="3.30.70.120">
    <property type="match status" value="1"/>
</dbReference>
<name>A0AAJ5WUZ0_9BACT</name>
<dbReference type="Gene3D" id="3.40.1390.30">
    <property type="entry name" value="NIF3 (NGG1p interacting factor 3)-like"/>
    <property type="match status" value="1"/>
</dbReference>
<protein>
    <recommendedName>
        <fullName evidence="3 5">GTP cyclohydrolase 1 type 2 homolog</fullName>
    </recommendedName>
</protein>
<accession>A0AAJ5WUZ0</accession>
<feature type="binding site" evidence="6">
    <location>
        <position position="103"/>
    </location>
    <ligand>
        <name>a divalent metal cation</name>
        <dbReference type="ChEBI" id="CHEBI:60240"/>
        <label>1</label>
    </ligand>
</feature>
<evidence type="ECO:0000313" key="7">
    <source>
        <dbReference type="EMBL" id="WEK37636.1"/>
    </source>
</evidence>
<evidence type="ECO:0000256" key="3">
    <source>
        <dbReference type="ARBA" id="ARBA00022112"/>
    </source>
</evidence>
<organism evidence="7 8">
    <name type="scientific">Candidatus Pseudobacter hemicellulosilyticus</name>
    <dbReference type="NCBI Taxonomy" id="3121375"/>
    <lineage>
        <taxon>Bacteria</taxon>
        <taxon>Pseudomonadati</taxon>
        <taxon>Bacteroidota</taxon>
        <taxon>Chitinophagia</taxon>
        <taxon>Chitinophagales</taxon>
        <taxon>Chitinophagaceae</taxon>
        <taxon>Pseudobacter</taxon>
    </lineage>
</organism>
<evidence type="ECO:0000256" key="4">
    <source>
        <dbReference type="ARBA" id="ARBA00022723"/>
    </source>
</evidence>
<keyword evidence="4 5" id="KW-0479">Metal-binding</keyword>
<feature type="binding site" evidence="6">
    <location>
        <position position="331"/>
    </location>
    <ligand>
        <name>a divalent metal cation</name>
        <dbReference type="ChEBI" id="CHEBI:60240"/>
        <label>1</label>
    </ligand>
</feature>
<evidence type="ECO:0000256" key="2">
    <source>
        <dbReference type="ARBA" id="ARBA00011643"/>
    </source>
</evidence>
<dbReference type="Proteomes" id="UP001220610">
    <property type="component" value="Chromosome"/>
</dbReference>
<dbReference type="PANTHER" id="PTHR13799:SF14">
    <property type="entry name" value="GTP CYCLOHYDROLASE 1 TYPE 2 HOMOLOG"/>
    <property type="match status" value="1"/>
</dbReference>
<sequence length="365" mass="39699">MTIRNIIEVLETLAPPALQESYDNAGLLTGKPDWPCTGILCTLDATEAVVAEAISKKCNLIVAHHPIIFGGLKKINGKNYVERTVIAAIKQDIAIYAIHTNLDNVAWGVNGKMADLLGLVNRQPLLPKEGTLKKLYTFVPLARAEAVKEAIFQAGGGHIGQYSECSFGTEGTGTFKGGPGTNPFVGEPGARHAERELRIEVVLPAWLQHRVVAALLRAHPYEEVAYDLVNLSNPHPATGAGLLGELPEPLAPETFLGFLKERFGLPLVRHTALTDRPVKKVALCGGAGSFLISRALAVGADFFITGDMKYHEFFDADGRLVIADIGHYESEQYTTGLLYDILQEKFPTFAVLKSGVQTNPVYYYF</sequence>
<evidence type="ECO:0000256" key="6">
    <source>
        <dbReference type="PIRSR" id="PIRSR602678-1"/>
    </source>
</evidence>
<dbReference type="FunFam" id="3.40.1390.30:FF:000001">
    <property type="entry name" value="GTP cyclohydrolase 1 type 2"/>
    <property type="match status" value="1"/>
</dbReference>
<dbReference type="EMBL" id="CP119311">
    <property type="protein sequence ID" value="WEK37636.1"/>
    <property type="molecule type" value="Genomic_DNA"/>
</dbReference>